<reference evidence="8 9" key="1">
    <citation type="journal article" date="2015" name="Proc. Natl. Acad. Sci. U.S.A.">
        <title>Expanded metabolic versatility of ubiquitous nitrite-oxidizing bacteria from the genus Nitrospira.</title>
        <authorList>
            <person name="Koch H."/>
            <person name="Lucker S."/>
            <person name="Albertsen M."/>
            <person name="Kitzinger K."/>
            <person name="Herbold C."/>
            <person name="Spieck E."/>
            <person name="Nielsen P.H."/>
            <person name="Wagner M."/>
            <person name="Daims H."/>
        </authorList>
    </citation>
    <scope>NUCLEOTIDE SEQUENCE [LARGE SCALE GENOMIC DNA]</scope>
    <source>
        <strain evidence="8 9">NSP M-1</strain>
    </source>
</reference>
<dbReference type="PROSITE" id="PS00688">
    <property type="entry name" value="SIGMA54_INTERACT_3"/>
    <property type="match status" value="1"/>
</dbReference>
<dbReference type="PATRIC" id="fig|42253.5.peg.1638"/>
<dbReference type="InterPro" id="IPR058031">
    <property type="entry name" value="AAA_lid_NorR"/>
</dbReference>
<sequence length="357" mass="40283">MPADHAAYAETPRLTPRAERERSLQLERMSEHGFGNLVGRSDALRAMVQQIDLVAPTDATVLILGESGTGKELVAREIHERSQRRSRALVRVNCASIPRELYESEFFGHVKGAFTGALKDRAGRFESANGGTLFLDEVGEIPVELQSKLLRVLQEGEYERVGEETTRTVNVRIVAATNRDLTRDVQAGRFRQDLYYRLNVYPIPVVPLRHRKEDIPLLAAHFVEQAAERLHCSRPPMPEAQVRQLQLYDWPGNVRELQNVIERAVIASQGCSLEFELPHGTNQEQLVTRPIRTAARLSEGEVLTEAEMRQWERDNLLTALHLSHWRIYGPGGAAERLGVKPTTLVSRIKKLGIKKPD</sequence>
<evidence type="ECO:0000313" key="8">
    <source>
        <dbReference type="EMBL" id="ALA58089.1"/>
    </source>
</evidence>
<evidence type="ECO:0000256" key="1">
    <source>
        <dbReference type="ARBA" id="ARBA00022741"/>
    </source>
</evidence>
<accession>A0A0K2GB43</accession>
<keyword evidence="4 8" id="KW-0238">DNA-binding</keyword>
<keyword evidence="6" id="KW-0804">Transcription</keyword>
<keyword evidence="1" id="KW-0547">Nucleotide-binding</keyword>
<dbReference type="InterPro" id="IPR025944">
    <property type="entry name" value="Sigma_54_int_dom_CS"/>
</dbReference>
<name>A0A0K2GB43_NITMO</name>
<dbReference type="SUPFAM" id="SSF52540">
    <property type="entry name" value="P-loop containing nucleoside triphosphate hydrolases"/>
    <property type="match status" value="1"/>
</dbReference>
<evidence type="ECO:0000256" key="2">
    <source>
        <dbReference type="ARBA" id="ARBA00022840"/>
    </source>
</evidence>
<keyword evidence="5" id="KW-0010">Activator</keyword>
<evidence type="ECO:0000256" key="6">
    <source>
        <dbReference type="ARBA" id="ARBA00023163"/>
    </source>
</evidence>
<dbReference type="InterPro" id="IPR003593">
    <property type="entry name" value="AAA+_ATPase"/>
</dbReference>
<dbReference type="EMBL" id="CP011801">
    <property type="protein sequence ID" value="ALA58089.1"/>
    <property type="molecule type" value="Genomic_DNA"/>
</dbReference>
<gene>
    <name evidence="8" type="ORF">NITMOv2_1667</name>
</gene>
<evidence type="ECO:0000313" key="9">
    <source>
        <dbReference type="Proteomes" id="UP000069205"/>
    </source>
</evidence>
<dbReference type="InterPro" id="IPR025943">
    <property type="entry name" value="Sigma_54_int_dom_ATP-bd_2"/>
</dbReference>
<protein>
    <submittedName>
        <fullName evidence="8">DNA-binding transcriptional activator, formate sensing</fullName>
    </submittedName>
</protein>
<dbReference type="PROSITE" id="PS50045">
    <property type="entry name" value="SIGMA54_INTERACT_4"/>
    <property type="match status" value="1"/>
</dbReference>
<dbReference type="Gene3D" id="3.40.50.300">
    <property type="entry name" value="P-loop containing nucleotide triphosphate hydrolases"/>
    <property type="match status" value="1"/>
</dbReference>
<dbReference type="OrthoDB" id="9804019at2"/>
<dbReference type="GO" id="GO:0005524">
    <property type="term" value="F:ATP binding"/>
    <property type="evidence" value="ECO:0007669"/>
    <property type="project" value="UniProtKB-KW"/>
</dbReference>
<dbReference type="Gene3D" id="1.10.8.60">
    <property type="match status" value="1"/>
</dbReference>
<dbReference type="GO" id="GO:0006355">
    <property type="term" value="P:regulation of DNA-templated transcription"/>
    <property type="evidence" value="ECO:0007669"/>
    <property type="project" value="InterPro"/>
</dbReference>
<dbReference type="InterPro" id="IPR027417">
    <property type="entry name" value="P-loop_NTPase"/>
</dbReference>
<keyword evidence="2" id="KW-0067">ATP-binding</keyword>
<dbReference type="SMART" id="SM00382">
    <property type="entry name" value="AAA"/>
    <property type="match status" value="1"/>
</dbReference>
<keyword evidence="9" id="KW-1185">Reference proteome</keyword>
<dbReference type="PROSITE" id="PS00675">
    <property type="entry name" value="SIGMA54_INTERACT_1"/>
    <property type="match status" value="1"/>
</dbReference>
<keyword evidence="3" id="KW-0805">Transcription regulation</keyword>
<dbReference type="InterPro" id="IPR025662">
    <property type="entry name" value="Sigma_54_int_dom_ATP-bd_1"/>
</dbReference>
<dbReference type="FunFam" id="3.40.50.300:FF:000006">
    <property type="entry name" value="DNA-binding transcriptional regulator NtrC"/>
    <property type="match status" value="1"/>
</dbReference>
<organism evidence="8 9">
    <name type="scientific">Nitrospira moscoviensis</name>
    <dbReference type="NCBI Taxonomy" id="42253"/>
    <lineage>
        <taxon>Bacteria</taxon>
        <taxon>Pseudomonadati</taxon>
        <taxon>Nitrospirota</taxon>
        <taxon>Nitrospiria</taxon>
        <taxon>Nitrospirales</taxon>
        <taxon>Nitrospiraceae</taxon>
        <taxon>Nitrospira</taxon>
    </lineage>
</organism>
<dbReference type="PROSITE" id="PS00676">
    <property type="entry name" value="SIGMA54_INTERACT_2"/>
    <property type="match status" value="1"/>
</dbReference>
<dbReference type="Pfam" id="PF00158">
    <property type="entry name" value="Sigma54_activat"/>
    <property type="match status" value="1"/>
</dbReference>
<dbReference type="PANTHER" id="PTHR32071:SF117">
    <property type="entry name" value="PTS-DEPENDENT DIHYDROXYACETONE KINASE OPERON REGULATORY PROTEIN-RELATED"/>
    <property type="match status" value="1"/>
</dbReference>
<evidence type="ECO:0000259" key="7">
    <source>
        <dbReference type="PROSITE" id="PS50045"/>
    </source>
</evidence>
<dbReference type="PANTHER" id="PTHR32071">
    <property type="entry name" value="TRANSCRIPTIONAL REGULATORY PROTEIN"/>
    <property type="match status" value="1"/>
</dbReference>
<dbReference type="GO" id="GO:0003677">
    <property type="term" value="F:DNA binding"/>
    <property type="evidence" value="ECO:0007669"/>
    <property type="project" value="UniProtKB-KW"/>
</dbReference>
<dbReference type="Pfam" id="PF25601">
    <property type="entry name" value="AAA_lid_14"/>
    <property type="match status" value="1"/>
</dbReference>
<dbReference type="SUPFAM" id="SSF46689">
    <property type="entry name" value="Homeodomain-like"/>
    <property type="match status" value="1"/>
</dbReference>
<dbReference type="Gene3D" id="1.10.10.60">
    <property type="entry name" value="Homeodomain-like"/>
    <property type="match status" value="1"/>
</dbReference>
<evidence type="ECO:0000256" key="3">
    <source>
        <dbReference type="ARBA" id="ARBA00023015"/>
    </source>
</evidence>
<dbReference type="Proteomes" id="UP000069205">
    <property type="component" value="Chromosome"/>
</dbReference>
<proteinExistence type="predicted"/>
<dbReference type="FunFam" id="1.10.8.60:FF:000014">
    <property type="entry name" value="DNA-binding transcriptional regulator NtrC"/>
    <property type="match status" value="1"/>
</dbReference>
<feature type="domain" description="Sigma-54 factor interaction" evidence="7">
    <location>
        <begin position="37"/>
        <end position="266"/>
    </location>
</feature>
<dbReference type="InterPro" id="IPR002078">
    <property type="entry name" value="Sigma_54_int"/>
</dbReference>
<evidence type="ECO:0000256" key="4">
    <source>
        <dbReference type="ARBA" id="ARBA00023125"/>
    </source>
</evidence>
<dbReference type="CDD" id="cd00009">
    <property type="entry name" value="AAA"/>
    <property type="match status" value="1"/>
</dbReference>
<dbReference type="InterPro" id="IPR009057">
    <property type="entry name" value="Homeodomain-like_sf"/>
</dbReference>
<dbReference type="STRING" id="42253.NITMOv2_1667"/>
<evidence type="ECO:0000256" key="5">
    <source>
        <dbReference type="ARBA" id="ARBA00023159"/>
    </source>
</evidence>
<dbReference type="KEGG" id="nmv:NITMOv2_1667"/>
<dbReference type="AlphaFoldDB" id="A0A0K2GB43"/>